<dbReference type="AlphaFoldDB" id="A0A511N1I3"/>
<keyword evidence="4" id="KW-1185">Reference proteome</keyword>
<dbReference type="InterPro" id="IPR036661">
    <property type="entry name" value="Luciferase-like_sf"/>
</dbReference>
<dbReference type="FunFam" id="3.20.20.30:FF:000002">
    <property type="entry name" value="LLM class flavin-dependent oxidoreductase"/>
    <property type="match status" value="1"/>
</dbReference>
<sequence length="339" mass="37380">MTLKLSILDLAPVVRGSSGPQALQNTLELARLADRLGYHRYWVAEHHNMAGVASSSPEILIAAIARETRHLRVGSGGIMLPNHSPLRVAENFRTLEALYPGRIDLGLGRAPGTDRRTALALRRNPQALAADDFPAQVAELQAYAGEGPFPEDRNFQGIQAYPADVALPPLYLLGSSTYGAEMAARLGLPYAFAYHFSPEALIPAMQIYHQAFQPSRVLQRPHAILTVAAICAEDRETAEELALPLDLLRIRLARGISQPFPTVEEAKAYPYTEQEQQIVQLYRKALVLGTPAQVREQLLDLSQMVQASEVMITSNMDRHRARLNSYRLIAEAFSLTAQA</sequence>
<comment type="similarity">
    <text evidence="1">To bacterial alkanal monooxygenase alpha and beta chains.</text>
</comment>
<dbReference type="InterPro" id="IPR019949">
    <property type="entry name" value="CmoO-like"/>
</dbReference>
<dbReference type="PANTHER" id="PTHR30137:SF6">
    <property type="entry name" value="LUCIFERASE-LIKE MONOOXYGENASE"/>
    <property type="match status" value="1"/>
</dbReference>
<dbReference type="InterPro" id="IPR011251">
    <property type="entry name" value="Luciferase-like_dom"/>
</dbReference>
<evidence type="ECO:0000256" key="1">
    <source>
        <dbReference type="ARBA" id="ARBA00007789"/>
    </source>
</evidence>
<evidence type="ECO:0000313" key="3">
    <source>
        <dbReference type="EMBL" id="GEM46723.1"/>
    </source>
</evidence>
<dbReference type="PANTHER" id="PTHR30137">
    <property type="entry name" value="LUCIFERASE-LIKE MONOOXYGENASE"/>
    <property type="match status" value="1"/>
</dbReference>
<dbReference type="OrthoDB" id="9780518at2"/>
<dbReference type="InterPro" id="IPR050766">
    <property type="entry name" value="Bact_Lucif_Oxidored"/>
</dbReference>
<dbReference type="SUPFAM" id="SSF51679">
    <property type="entry name" value="Bacterial luciferase-like"/>
    <property type="match status" value="1"/>
</dbReference>
<dbReference type="RefSeq" id="WP_146884524.1">
    <property type="nucleotide sequence ID" value="NZ_BJXB01000009.1"/>
</dbReference>
<evidence type="ECO:0000313" key="4">
    <source>
        <dbReference type="Proteomes" id="UP000321306"/>
    </source>
</evidence>
<comment type="caution">
    <text evidence="3">The sequence shown here is derived from an EMBL/GenBank/DDBJ whole genome shotgun (WGS) entry which is preliminary data.</text>
</comment>
<feature type="domain" description="Luciferase-like" evidence="2">
    <location>
        <begin position="16"/>
        <end position="303"/>
    </location>
</feature>
<reference evidence="3 4" key="1">
    <citation type="submission" date="2019-07" db="EMBL/GenBank/DDBJ databases">
        <title>Whole genome shotgun sequence of Deinococcus cellulosilyticus NBRC 106333.</title>
        <authorList>
            <person name="Hosoyama A."/>
            <person name="Uohara A."/>
            <person name="Ohji S."/>
            <person name="Ichikawa N."/>
        </authorList>
    </citation>
    <scope>NUCLEOTIDE SEQUENCE [LARGE SCALE GENOMIC DNA]</scope>
    <source>
        <strain evidence="3 4">NBRC 106333</strain>
    </source>
</reference>
<dbReference type="Proteomes" id="UP000321306">
    <property type="component" value="Unassembled WGS sequence"/>
</dbReference>
<dbReference type="NCBIfam" id="TIGR03558">
    <property type="entry name" value="oxido_grp_1"/>
    <property type="match status" value="1"/>
</dbReference>
<organism evidence="3 4">
    <name type="scientific">Deinococcus cellulosilyticus (strain DSM 18568 / NBRC 106333 / KACC 11606 / 5516J-15)</name>
    <dbReference type="NCBI Taxonomy" id="1223518"/>
    <lineage>
        <taxon>Bacteria</taxon>
        <taxon>Thermotogati</taxon>
        <taxon>Deinococcota</taxon>
        <taxon>Deinococci</taxon>
        <taxon>Deinococcales</taxon>
        <taxon>Deinococcaceae</taxon>
        <taxon>Deinococcus</taxon>
    </lineage>
</organism>
<gene>
    <name evidence="3" type="ORF">DC3_23580</name>
</gene>
<proteinExistence type="predicted"/>
<evidence type="ECO:0000259" key="2">
    <source>
        <dbReference type="Pfam" id="PF00296"/>
    </source>
</evidence>
<name>A0A511N1I3_DEIC1</name>
<dbReference type="EMBL" id="BJXB01000009">
    <property type="protein sequence ID" value="GEM46723.1"/>
    <property type="molecule type" value="Genomic_DNA"/>
</dbReference>
<dbReference type="Pfam" id="PF00296">
    <property type="entry name" value="Bac_luciferase"/>
    <property type="match status" value="1"/>
</dbReference>
<dbReference type="GO" id="GO:0016705">
    <property type="term" value="F:oxidoreductase activity, acting on paired donors, with incorporation or reduction of molecular oxygen"/>
    <property type="evidence" value="ECO:0007669"/>
    <property type="project" value="InterPro"/>
</dbReference>
<accession>A0A511N1I3</accession>
<protein>
    <submittedName>
        <fullName evidence="3">Luciferase</fullName>
    </submittedName>
</protein>
<dbReference type="Gene3D" id="3.20.20.30">
    <property type="entry name" value="Luciferase-like domain"/>
    <property type="match status" value="1"/>
</dbReference>
<dbReference type="GO" id="GO:0005829">
    <property type="term" value="C:cytosol"/>
    <property type="evidence" value="ECO:0007669"/>
    <property type="project" value="TreeGrafter"/>
</dbReference>